<keyword evidence="2" id="KW-1185">Reference proteome</keyword>
<dbReference type="EMBL" id="JASBWT010000026">
    <property type="protein sequence ID" value="KAJ9094227.1"/>
    <property type="molecule type" value="Genomic_DNA"/>
</dbReference>
<proteinExistence type="predicted"/>
<dbReference type="Proteomes" id="UP001227268">
    <property type="component" value="Unassembled WGS sequence"/>
</dbReference>
<sequence>MHSSNRSFVARHGKLVTEMQEASARVSHLEDEKKQMVREMTSLKKELKSSKKEIQDLVQRSGRLEHDVEVLVKERVDNGLALHDLLT</sequence>
<accession>A0ACC2V5E8</accession>
<organism evidence="1 2">
    <name type="scientific">Naganishia friedmannii</name>
    <dbReference type="NCBI Taxonomy" id="89922"/>
    <lineage>
        <taxon>Eukaryota</taxon>
        <taxon>Fungi</taxon>
        <taxon>Dikarya</taxon>
        <taxon>Basidiomycota</taxon>
        <taxon>Agaricomycotina</taxon>
        <taxon>Tremellomycetes</taxon>
        <taxon>Filobasidiales</taxon>
        <taxon>Filobasidiaceae</taxon>
        <taxon>Naganishia</taxon>
    </lineage>
</organism>
<reference evidence="1" key="1">
    <citation type="submission" date="2023-04" db="EMBL/GenBank/DDBJ databases">
        <title>Draft Genome sequencing of Naganishia species isolated from polar environments using Oxford Nanopore Technology.</title>
        <authorList>
            <person name="Leo P."/>
            <person name="Venkateswaran K."/>
        </authorList>
    </citation>
    <scope>NUCLEOTIDE SEQUENCE</scope>
    <source>
        <strain evidence="1">MNA-CCFEE 5423</strain>
    </source>
</reference>
<protein>
    <submittedName>
        <fullName evidence="1">Uncharacterized protein</fullName>
    </submittedName>
</protein>
<comment type="caution">
    <text evidence="1">The sequence shown here is derived from an EMBL/GenBank/DDBJ whole genome shotgun (WGS) entry which is preliminary data.</text>
</comment>
<gene>
    <name evidence="1" type="ORF">QFC21_006053</name>
</gene>
<evidence type="ECO:0000313" key="2">
    <source>
        <dbReference type="Proteomes" id="UP001227268"/>
    </source>
</evidence>
<evidence type="ECO:0000313" key="1">
    <source>
        <dbReference type="EMBL" id="KAJ9094227.1"/>
    </source>
</evidence>
<name>A0ACC2V5E8_9TREE</name>